<evidence type="ECO:0000313" key="9">
    <source>
        <dbReference type="EMBL" id="KAK3185179.1"/>
    </source>
</evidence>
<evidence type="ECO:0000259" key="8">
    <source>
        <dbReference type="PROSITE" id="PS50888"/>
    </source>
</evidence>
<dbReference type="EMBL" id="JANJYJ010000010">
    <property type="protein sequence ID" value="KAK3185179.1"/>
    <property type="molecule type" value="Genomic_DNA"/>
</dbReference>
<dbReference type="PANTHER" id="PTHR13935:SF104">
    <property type="entry name" value="TRANSCRIPTION FACTOR BHLH160"/>
    <property type="match status" value="1"/>
</dbReference>
<organism evidence="9 10">
    <name type="scientific">Dipteronia sinensis</name>
    <dbReference type="NCBI Taxonomy" id="43782"/>
    <lineage>
        <taxon>Eukaryota</taxon>
        <taxon>Viridiplantae</taxon>
        <taxon>Streptophyta</taxon>
        <taxon>Embryophyta</taxon>
        <taxon>Tracheophyta</taxon>
        <taxon>Spermatophyta</taxon>
        <taxon>Magnoliopsida</taxon>
        <taxon>eudicotyledons</taxon>
        <taxon>Gunneridae</taxon>
        <taxon>Pentapetalae</taxon>
        <taxon>rosids</taxon>
        <taxon>malvids</taxon>
        <taxon>Sapindales</taxon>
        <taxon>Sapindaceae</taxon>
        <taxon>Hippocastanoideae</taxon>
        <taxon>Acereae</taxon>
        <taxon>Dipteronia</taxon>
    </lineage>
</organism>
<feature type="region of interest" description="Disordered" evidence="6">
    <location>
        <begin position="475"/>
        <end position="519"/>
    </location>
</feature>
<dbReference type="Gene3D" id="4.10.280.10">
    <property type="entry name" value="Helix-loop-helix DNA-binding domain"/>
    <property type="match status" value="1"/>
</dbReference>
<keyword evidence="3" id="KW-0804">Transcription</keyword>
<accession>A0AAE0DTB7</accession>
<dbReference type="PROSITE" id="PS50102">
    <property type="entry name" value="RRM"/>
    <property type="match status" value="1"/>
</dbReference>
<dbReference type="GO" id="GO:0003723">
    <property type="term" value="F:RNA binding"/>
    <property type="evidence" value="ECO:0007669"/>
    <property type="project" value="UniProtKB-UniRule"/>
</dbReference>
<keyword evidence="5" id="KW-0694">RNA-binding</keyword>
<dbReference type="SMART" id="SM00360">
    <property type="entry name" value="RRM"/>
    <property type="match status" value="1"/>
</dbReference>
<dbReference type="InterPro" id="IPR000504">
    <property type="entry name" value="RRM_dom"/>
</dbReference>
<feature type="domain" description="RRM" evidence="7">
    <location>
        <begin position="386"/>
        <end position="463"/>
    </location>
</feature>
<feature type="region of interest" description="Disordered" evidence="6">
    <location>
        <begin position="180"/>
        <end position="218"/>
    </location>
</feature>
<evidence type="ECO:0000256" key="2">
    <source>
        <dbReference type="ARBA" id="ARBA00023015"/>
    </source>
</evidence>
<dbReference type="InterPro" id="IPR011598">
    <property type="entry name" value="bHLH_dom"/>
</dbReference>
<feature type="compositionally biased region" description="Polar residues" evidence="6">
    <location>
        <begin position="139"/>
        <end position="156"/>
    </location>
</feature>
<dbReference type="GO" id="GO:0090575">
    <property type="term" value="C:RNA polymerase II transcription regulator complex"/>
    <property type="evidence" value="ECO:0007669"/>
    <property type="project" value="TreeGrafter"/>
</dbReference>
<name>A0AAE0DTB7_9ROSI</name>
<evidence type="ECO:0000256" key="1">
    <source>
        <dbReference type="ARBA" id="ARBA00004123"/>
    </source>
</evidence>
<dbReference type="Pfam" id="PF00010">
    <property type="entry name" value="HLH"/>
    <property type="match status" value="1"/>
</dbReference>
<keyword evidence="2" id="KW-0805">Transcription regulation</keyword>
<feature type="compositionally biased region" description="Basic and acidic residues" evidence="6">
    <location>
        <begin position="183"/>
        <end position="192"/>
    </location>
</feature>
<dbReference type="SMART" id="SM00353">
    <property type="entry name" value="HLH"/>
    <property type="match status" value="1"/>
</dbReference>
<dbReference type="AlphaFoldDB" id="A0AAE0DTB7"/>
<dbReference type="CDD" id="cd00590">
    <property type="entry name" value="RRM_SF"/>
    <property type="match status" value="1"/>
</dbReference>
<dbReference type="PROSITE" id="PS50888">
    <property type="entry name" value="BHLH"/>
    <property type="match status" value="1"/>
</dbReference>
<dbReference type="SUPFAM" id="SSF47459">
    <property type="entry name" value="HLH, helix-loop-helix DNA-binding domain"/>
    <property type="match status" value="1"/>
</dbReference>
<dbReference type="PANTHER" id="PTHR13935">
    <property type="entry name" value="ACHAETE-SCUTE TRANSCRIPTION FACTOR-RELATED"/>
    <property type="match status" value="1"/>
</dbReference>
<dbReference type="Gene3D" id="3.30.70.330">
    <property type="match status" value="1"/>
</dbReference>
<sequence length="946" mass="107886">MAFEDDHSSTILADDGYDNGIGLDHIFQGQENSSLDKLIENRLERSMHPSLVPLEASDNPPLLQENSIVLLPIEEDDDKTYCELNSCVFLGQQENSALVVPISINDHEDHNMLPTTLKAFENLCQNLEENHDASDKELQGNSATHHNNDNSLSNRTLEGTSLNIENHENSGGLDSSMFTKQAKTKESNHELQRLQSAKRAVQPNGEELGQISKKQEHNAKEKIRRMKLNATYLALGALLPDHRRTKKRRSTPGMIDRALEYIPGLEKEIEDLTLRKNHLLSTIENQKLRETQQLSDKLQALPTVSLHEIAKGEVIIQIICIHKDEDTTLFSKLLQNVEAQAVSILSASTLQVCRERVCYHLHIQVRERGNGQRSSVAKRDYRDSLFSVFVDNLNPIVDTEGLWGIFKPFGRVRDIFKSQRSGSRRSCYTFICFATAEEARRVDVSTNGMHIYGWPIIAKEAEFWWSKREDTSLRPELKKEDKETSVKNARDYPTQHKDKEKSSYAQKLRNGPNRQKGEIPVDPIFEIHKGYGKEGTEGPLKWDAFLNDDRCNSLWDDCFKDMGTWSTAHIPQARLAWVNVIGMPLTCWSEAFFRKLGYALGEFLKCDTDTSQKFRMDKGRILILVPYGQVCSASVQIDDGRHIFSVYAEEQTLVIGDWMDSHLGLIKTTWQANSNFSLEKESHDFRFSEDLAELPLSTMGPIRCHNKDYRQGYSHVKRLLPRWLKVKDKKVYSRKMRALPHAISNAKAKLNLEKRRVYFLVSGSSEKTASSDSEEERNRGLFSDSVFFRGDYSKSRDGFPTACEYGRWGGKTTNSVPMEAHSSYRSISPSPRDEADLLEDLVVDPVQTRHTSPDNRVLLHHTDGNELCRKRLAKVIEKGVTLGIDLKGSKELMDGKDVWNLEVEIAKVIEMGIALGFDFNHQDNEVAEEIARREMEDVTRFQVMKK</sequence>
<keyword evidence="10" id="KW-1185">Reference proteome</keyword>
<comment type="subcellular location">
    <subcellularLocation>
        <location evidence="1">Nucleus</location>
    </subcellularLocation>
</comment>
<dbReference type="Proteomes" id="UP001281410">
    <property type="component" value="Unassembled WGS sequence"/>
</dbReference>
<evidence type="ECO:0000256" key="6">
    <source>
        <dbReference type="SAM" id="MobiDB-lite"/>
    </source>
</evidence>
<evidence type="ECO:0000259" key="7">
    <source>
        <dbReference type="PROSITE" id="PS50102"/>
    </source>
</evidence>
<protein>
    <submittedName>
        <fullName evidence="9">Uncharacterized protein</fullName>
    </submittedName>
</protein>
<feature type="domain" description="BHLH" evidence="8">
    <location>
        <begin position="212"/>
        <end position="265"/>
    </location>
</feature>
<feature type="compositionally biased region" description="Basic and acidic residues" evidence="6">
    <location>
        <begin position="475"/>
        <end position="502"/>
    </location>
</feature>
<dbReference type="InterPro" id="IPR035979">
    <property type="entry name" value="RBD_domain_sf"/>
</dbReference>
<dbReference type="InterPro" id="IPR012677">
    <property type="entry name" value="Nucleotide-bd_a/b_plait_sf"/>
</dbReference>
<keyword evidence="4" id="KW-0539">Nucleus</keyword>
<gene>
    <name evidence="9" type="ORF">Dsin_032465</name>
</gene>
<dbReference type="InterPro" id="IPR015660">
    <property type="entry name" value="MASH1/Ascl1a-like"/>
</dbReference>
<dbReference type="GO" id="GO:0000977">
    <property type="term" value="F:RNA polymerase II transcription regulatory region sequence-specific DNA binding"/>
    <property type="evidence" value="ECO:0007669"/>
    <property type="project" value="TreeGrafter"/>
</dbReference>
<dbReference type="Pfam" id="PF00076">
    <property type="entry name" value="RRM_1"/>
    <property type="match status" value="1"/>
</dbReference>
<evidence type="ECO:0000256" key="4">
    <source>
        <dbReference type="ARBA" id="ARBA00023242"/>
    </source>
</evidence>
<feature type="region of interest" description="Disordered" evidence="6">
    <location>
        <begin position="133"/>
        <end position="156"/>
    </location>
</feature>
<evidence type="ECO:0000256" key="3">
    <source>
        <dbReference type="ARBA" id="ARBA00023163"/>
    </source>
</evidence>
<reference evidence="9" key="1">
    <citation type="journal article" date="2023" name="Plant J.">
        <title>Genome sequences and population genomics provide insights into the demographic history, inbreeding, and mutation load of two 'living fossil' tree species of Dipteronia.</title>
        <authorList>
            <person name="Feng Y."/>
            <person name="Comes H.P."/>
            <person name="Chen J."/>
            <person name="Zhu S."/>
            <person name="Lu R."/>
            <person name="Zhang X."/>
            <person name="Li P."/>
            <person name="Qiu J."/>
            <person name="Olsen K.M."/>
            <person name="Qiu Y."/>
        </authorList>
    </citation>
    <scope>NUCLEOTIDE SEQUENCE</scope>
    <source>
        <strain evidence="9">NBL</strain>
    </source>
</reference>
<evidence type="ECO:0000313" key="10">
    <source>
        <dbReference type="Proteomes" id="UP001281410"/>
    </source>
</evidence>
<dbReference type="InterPro" id="IPR036638">
    <property type="entry name" value="HLH_DNA-bd_sf"/>
</dbReference>
<dbReference type="GO" id="GO:0046983">
    <property type="term" value="F:protein dimerization activity"/>
    <property type="evidence" value="ECO:0007669"/>
    <property type="project" value="InterPro"/>
</dbReference>
<proteinExistence type="predicted"/>
<evidence type="ECO:0000256" key="5">
    <source>
        <dbReference type="PROSITE-ProRule" id="PRU00176"/>
    </source>
</evidence>
<comment type="caution">
    <text evidence="9">The sequence shown here is derived from an EMBL/GenBank/DDBJ whole genome shotgun (WGS) entry which is preliminary data.</text>
</comment>
<dbReference type="GO" id="GO:0000981">
    <property type="term" value="F:DNA-binding transcription factor activity, RNA polymerase II-specific"/>
    <property type="evidence" value="ECO:0007669"/>
    <property type="project" value="TreeGrafter"/>
</dbReference>
<dbReference type="SUPFAM" id="SSF54928">
    <property type="entry name" value="RNA-binding domain, RBD"/>
    <property type="match status" value="1"/>
</dbReference>